<keyword evidence="1" id="KW-0802">TPR repeat</keyword>
<feature type="coiled-coil region" evidence="2">
    <location>
        <begin position="1789"/>
        <end position="1816"/>
    </location>
</feature>
<dbReference type="InterPro" id="IPR019734">
    <property type="entry name" value="TPR_rpt"/>
</dbReference>
<comment type="caution">
    <text evidence="3">The sequence shown here is derived from an EMBL/GenBank/DDBJ whole genome shotgun (WGS) entry which is preliminary data.</text>
</comment>
<reference evidence="3" key="1">
    <citation type="submission" date="2021-01" db="EMBL/GenBank/DDBJ databases">
        <authorList>
            <consortium name="Genoscope - CEA"/>
            <person name="William W."/>
        </authorList>
    </citation>
    <scope>NUCLEOTIDE SEQUENCE</scope>
</reference>
<dbReference type="EMBL" id="CAJJDP010000079">
    <property type="protein sequence ID" value="CAD8183106.1"/>
    <property type="molecule type" value="Genomic_DNA"/>
</dbReference>
<feature type="repeat" description="TPR" evidence="1">
    <location>
        <begin position="1009"/>
        <end position="1042"/>
    </location>
</feature>
<evidence type="ECO:0008006" key="5">
    <source>
        <dbReference type="Google" id="ProtNLM"/>
    </source>
</evidence>
<evidence type="ECO:0000313" key="4">
    <source>
        <dbReference type="Proteomes" id="UP000683925"/>
    </source>
</evidence>
<organism evidence="3 4">
    <name type="scientific">Paramecium octaurelia</name>
    <dbReference type="NCBI Taxonomy" id="43137"/>
    <lineage>
        <taxon>Eukaryota</taxon>
        <taxon>Sar</taxon>
        <taxon>Alveolata</taxon>
        <taxon>Ciliophora</taxon>
        <taxon>Intramacronucleata</taxon>
        <taxon>Oligohymenophorea</taxon>
        <taxon>Peniculida</taxon>
        <taxon>Parameciidae</taxon>
        <taxon>Paramecium</taxon>
    </lineage>
</organism>
<keyword evidence="2" id="KW-0175">Coiled coil</keyword>
<dbReference type="OrthoDB" id="290382at2759"/>
<keyword evidence="4" id="KW-1185">Reference proteome</keyword>
<sequence>MDKQKELYLKALSLIKQEKYKEAYDEYLDVLLLKDQKNIEYNMLSGLCFQKQKNFKKAEEFYLYTLEKRPEDPKILNALFKLNKDDIKNKEKAIEYGSKLITIYKKTDIGKAMEAIVGYCEILHEMQERKKLDAYFLELLKHGSAEQIFKVAKLYIPLIIDLKLIDVTQPKSFNSIISQFSQKIYNQTPNFEIIENIARKVVSKFPLDYRDIIFGLAISKEHYVVLFDWLELLPSSCFLLDQVLRYCHCFLDYKIKFLLEQSIILMNDANGESTYLNYHLYDEEQYNKTILKAQSFLAFMRIYASQIVQQSGDQFLSVIDKLLQQKNFDIIEKDKDYTILELPLKVAQLFKSGNKENTQLANTLMVDFNKKMKQLKNFDFDVSVLEEVGANLGYDILADPVELMEMKNLLKIRIKNKAYSLETYEKYFDYQMKLVSLIRHYDEELSMQLIFEKILSDDPQNLKVQINYDWLKFSENKISQQQLIEIYQKYLPAPPKIEQIIYKRIGTLKLINNQINESKSCFEKIQGDDYEASLALGMIAFYQKSYAESLEHLYRAFNYCQTNYHLNQIIMFVLNKLKQKDKALEFAINIYKLQQFQNVYWLSFTIGQHLMQNVQFGKAHDILQKAADQFHFNVEKTYKLYYEKKFDQGDFSIPYFINQNDNLYLSDYPVFSSNYLVNQGMIVLTEQYFQDEKYLKLFKLEMKLAELKKILGLQGSALKSLEKAEELLLSENNNQISELDNYLTIKCEETSNKGKLIRFTQQLNQIQIQNRWVCTLRTKKIDQQYSKLLILHNFECAQLQLYGQQEYFSQERMIQGLLMSIHNFDDQEIQILLKSYLCFVFEIAAQQIKNQLAFGTDGVQLLAQKYLSLFELITSQLQLNVYACECLREFFYLLGIYHDAQYFEQSLKYSQLVIKLLCQVDISDQFNLQETFQHMRSILNGQDKKQLIVKNNLQSLLLTRSRLNLDTIKYLELSLSLFPKCDSLYCIAAQIRRNPAFILKALECNQKCQAALYQLGLLYIGRQNYEFAFQTLQKCIEVEPTTSAFAYLALSIILFIYLQQNYNIELPDCNKVKQLDSLHFYQNQLTQAISSYLDYVSTLQNTPIQNILSIIYRNLYLGYTITSEAILHDEKFKLLLKQFPPEYTSILYCEIPYIQNSTELEKIYNKYTNIVQIKEEIQLIITQMNQYENTNNNQVQWAAKLKYLIHLLTLSIEKVSNLQDLIGIINNVFDMLVKNIIKLRQATNIFNFDVLFMSFVNKWYHYTRTIYLKDNQHKDYYLFVAKFQQQCLKLKELNEAQLINYIDQLMDKNTKITEELKHKLQFMELIYQGNWQEAITHLQLCIFHNPLKRVYRDILNKIHMTFYEQKYVQQDILDFRKTNQASLWLNTIINELVLERSRNVSRLPLLLKIIRFKILPYADNLIAKLLVKVLCDIEQQISTEGLLDQIAKNFNINKEKYWIKALIQKQLNEKQNVNQLILKYRDVYLEQFEDQIQWKKTALFFLPILTQLYFDRGSQGMESIIQQIMQNYCLYAQQFLPKDDKLKKARFTYNMLHYGCYIKKLDDIESIGVTLTNLKEIADEFANQGTFNPTSLSIYLHYLVATEKYQELDKWLEITNEYIYNNDPIITWGQIIRSYHQVEEKKDINTLKKFISLVQQQSIQNPKLQSQMHYLIGQAMMNVNDWQQKYSKEEVLKKFQLALLLNPNKEIIKQLQPLQTTRQIKQKVKLRLEYFEDVQQPKRRLKKKVLEGLNSDSDEALVDQMDYEEDQKEFQQEHGMTLEEHQQITESVIIEQQKALAEYNQQVENYNEQVMYIYEQQQYLDSLSQEEQQRLIECYSQNYTQLSYEQQCQYMILQGYQNEQIVEYFYHQQQQLQESEQQQQQEQQQ</sequence>
<evidence type="ECO:0000313" key="3">
    <source>
        <dbReference type="EMBL" id="CAD8183106.1"/>
    </source>
</evidence>
<evidence type="ECO:0000256" key="1">
    <source>
        <dbReference type="PROSITE-ProRule" id="PRU00339"/>
    </source>
</evidence>
<dbReference type="Proteomes" id="UP000683925">
    <property type="component" value="Unassembled WGS sequence"/>
</dbReference>
<name>A0A8S1WB77_PAROT</name>
<dbReference type="PROSITE" id="PS50007">
    <property type="entry name" value="PIPLC_X_DOMAIN"/>
    <property type="match status" value="1"/>
</dbReference>
<protein>
    <recommendedName>
        <fullName evidence="5">Tetratricopeptide repeat protein</fullName>
    </recommendedName>
</protein>
<proteinExistence type="predicted"/>
<dbReference type="PROSITE" id="PS50005">
    <property type="entry name" value="TPR"/>
    <property type="match status" value="1"/>
</dbReference>
<accession>A0A8S1WB77</accession>
<gene>
    <name evidence="3" type="ORF">POCTA_138.1.T0800152</name>
</gene>
<evidence type="ECO:0000256" key="2">
    <source>
        <dbReference type="SAM" id="Coils"/>
    </source>
</evidence>
<dbReference type="OMA" id="FAINIYK"/>
<dbReference type="SMART" id="SM00028">
    <property type="entry name" value="TPR"/>
    <property type="match status" value="4"/>
</dbReference>